<proteinExistence type="predicted"/>
<reference evidence="1 2" key="1">
    <citation type="submission" date="2023-08" db="EMBL/GenBank/DDBJ databases">
        <authorList>
            <person name="Girao M."/>
            <person name="Carvalho M.F."/>
        </authorList>
    </citation>
    <scope>NUCLEOTIDE SEQUENCE [LARGE SCALE GENOMIC DNA]</scope>
    <source>
        <strain evidence="1 2">CC-R104</strain>
    </source>
</reference>
<gene>
    <name evidence="1" type="ORF">Q8814_13495</name>
</gene>
<sequence>GIDSVMAPRERRITAWARLSRDLDAGALDAIAQEVTLEEAITAANQLMDGTVRGRIVVDVNR</sequence>
<evidence type="ECO:0000313" key="2">
    <source>
        <dbReference type="Proteomes" id="UP001331936"/>
    </source>
</evidence>
<feature type="non-terminal residue" evidence="1">
    <location>
        <position position="1"/>
    </location>
</feature>
<protein>
    <submittedName>
        <fullName evidence="1">Oxidoreductase</fullName>
    </submittedName>
</protein>
<name>A0ABU7JT67_9NOCA</name>
<organism evidence="1 2">
    <name type="scientific">Rhodococcus chondri</name>
    <dbReference type="NCBI Taxonomy" id="3065941"/>
    <lineage>
        <taxon>Bacteria</taxon>
        <taxon>Bacillati</taxon>
        <taxon>Actinomycetota</taxon>
        <taxon>Actinomycetes</taxon>
        <taxon>Mycobacteriales</taxon>
        <taxon>Nocardiaceae</taxon>
        <taxon>Rhodococcus</taxon>
    </lineage>
</organism>
<dbReference type="Gene3D" id="3.90.180.10">
    <property type="entry name" value="Medium-chain alcohol dehydrogenases, catalytic domain"/>
    <property type="match status" value="1"/>
</dbReference>
<keyword evidence="2" id="KW-1185">Reference proteome</keyword>
<dbReference type="Gene3D" id="3.40.50.720">
    <property type="entry name" value="NAD(P)-binding Rossmann-like Domain"/>
    <property type="match status" value="1"/>
</dbReference>
<dbReference type="Proteomes" id="UP001331936">
    <property type="component" value="Unassembled WGS sequence"/>
</dbReference>
<evidence type="ECO:0000313" key="1">
    <source>
        <dbReference type="EMBL" id="MEE2033114.1"/>
    </source>
</evidence>
<comment type="caution">
    <text evidence="1">The sequence shown here is derived from an EMBL/GenBank/DDBJ whole genome shotgun (WGS) entry which is preliminary data.</text>
</comment>
<dbReference type="EMBL" id="JAUZMZ010000068">
    <property type="protein sequence ID" value="MEE2033114.1"/>
    <property type="molecule type" value="Genomic_DNA"/>
</dbReference>
<accession>A0ABU7JT67</accession>